<dbReference type="EMBL" id="JAGKQM010000012">
    <property type="protein sequence ID" value="KAH0897744.1"/>
    <property type="molecule type" value="Genomic_DNA"/>
</dbReference>
<dbReference type="SMART" id="SM00255">
    <property type="entry name" value="TIR"/>
    <property type="match status" value="1"/>
</dbReference>
<evidence type="ECO:0000313" key="2">
    <source>
        <dbReference type="EMBL" id="KAH0897744.1"/>
    </source>
</evidence>
<dbReference type="InterPro" id="IPR000157">
    <property type="entry name" value="TIR_dom"/>
</dbReference>
<evidence type="ECO:0000259" key="1">
    <source>
        <dbReference type="PROSITE" id="PS50104"/>
    </source>
</evidence>
<dbReference type="PROSITE" id="PS50104">
    <property type="entry name" value="TIR"/>
    <property type="match status" value="1"/>
</dbReference>
<dbReference type="Pfam" id="PF01582">
    <property type="entry name" value="TIR"/>
    <property type="match status" value="1"/>
</dbReference>
<name>A0ABQ8AYW6_BRANA</name>
<comment type="caution">
    <text evidence="2">The sequence shown here is derived from an EMBL/GenBank/DDBJ whole genome shotgun (WGS) entry which is preliminary data.</text>
</comment>
<dbReference type="InterPro" id="IPR042197">
    <property type="entry name" value="Apaf_helical"/>
</dbReference>
<protein>
    <recommendedName>
        <fullName evidence="1">TIR domain-containing protein</fullName>
    </recommendedName>
</protein>
<evidence type="ECO:0000313" key="3">
    <source>
        <dbReference type="Proteomes" id="UP000824890"/>
    </source>
</evidence>
<dbReference type="PANTHER" id="PTHR11017:SF564">
    <property type="entry name" value="DISEASE RESISTANCE PROTEIN (TIR-NBS CLASS)"/>
    <property type="match status" value="1"/>
</dbReference>
<dbReference type="SUPFAM" id="SSF52540">
    <property type="entry name" value="P-loop containing nucleoside triphosphate hydrolases"/>
    <property type="match status" value="2"/>
</dbReference>
<accession>A0ABQ8AYW6</accession>
<dbReference type="InterPro" id="IPR044974">
    <property type="entry name" value="Disease_R_plants"/>
</dbReference>
<keyword evidence="3" id="KW-1185">Reference proteome</keyword>
<reference evidence="2 3" key="1">
    <citation type="submission" date="2021-05" db="EMBL/GenBank/DDBJ databases">
        <title>Genome Assembly of Synthetic Allotetraploid Brassica napus Reveals Homoeologous Exchanges between Subgenomes.</title>
        <authorList>
            <person name="Davis J.T."/>
        </authorList>
    </citation>
    <scope>NUCLEOTIDE SEQUENCE [LARGE SCALE GENOMIC DNA]</scope>
    <source>
        <strain evidence="3">cv. Da-Ae</strain>
        <tissue evidence="2">Seedling</tissue>
    </source>
</reference>
<dbReference type="Gene3D" id="1.10.8.430">
    <property type="entry name" value="Helical domain of apoptotic protease-activating factors"/>
    <property type="match status" value="1"/>
</dbReference>
<dbReference type="InterPro" id="IPR035897">
    <property type="entry name" value="Toll_tir_struct_dom_sf"/>
</dbReference>
<dbReference type="Gene3D" id="3.40.50.300">
    <property type="entry name" value="P-loop containing nucleotide triphosphate hydrolases"/>
    <property type="match status" value="2"/>
</dbReference>
<dbReference type="SUPFAM" id="SSF52200">
    <property type="entry name" value="Toll/Interleukin receptor TIR domain"/>
    <property type="match status" value="1"/>
</dbReference>
<feature type="non-terminal residue" evidence="2">
    <location>
        <position position="1"/>
    </location>
</feature>
<gene>
    <name evidence="2" type="ORF">HID58_047312</name>
</gene>
<dbReference type="Gene3D" id="3.40.50.10140">
    <property type="entry name" value="Toll/interleukin-1 receptor homology (TIR) domain"/>
    <property type="match status" value="2"/>
</dbReference>
<dbReference type="PRINTS" id="PR00364">
    <property type="entry name" value="DISEASERSIST"/>
</dbReference>
<organism evidence="2 3">
    <name type="scientific">Brassica napus</name>
    <name type="common">Rape</name>
    <dbReference type="NCBI Taxonomy" id="3708"/>
    <lineage>
        <taxon>Eukaryota</taxon>
        <taxon>Viridiplantae</taxon>
        <taxon>Streptophyta</taxon>
        <taxon>Embryophyta</taxon>
        <taxon>Tracheophyta</taxon>
        <taxon>Spermatophyta</taxon>
        <taxon>Magnoliopsida</taxon>
        <taxon>eudicotyledons</taxon>
        <taxon>Gunneridae</taxon>
        <taxon>Pentapetalae</taxon>
        <taxon>rosids</taxon>
        <taxon>malvids</taxon>
        <taxon>Brassicales</taxon>
        <taxon>Brassicaceae</taxon>
        <taxon>Brassiceae</taxon>
        <taxon>Brassica</taxon>
    </lineage>
</organism>
<proteinExistence type="predicted"/>
<dbReference type="InterPro" id="IPR027417">
    <property type="entry name" value="P-loop_NTPase"/>
</dbReference>
<feature type="domain" description="TIR" evidence="1">
    <location>
        <begin position="1"/>
        <end position="104"/>
    </location>
</feature>
<dbReference type="Proteomes" id="UP000824890">
    <property type="component" value="Unassembled WGS sequence"/>
</dbReference>
<dbReference type="PANTHER" id="PTHR11017">
    <property type="entry name" value="LEUCINE-RICH REPEAT-CONTAINING PROTEIN"/>
    <property type="match status" value="1"/>
</dbReference>
<sequence length="705" mass="81544">RTPVGLLSAISALDKRRIRTYIDEDQQARDRRMPSKVAMAIYQVDVIVVVISENYASSVRCLNIVEHSLFRRDPKTISTVFYEVDPGDLTRSNGKFADDLRRHEERETPENVTRWRSALEHVDRKADPRFCSRNRRFQHHCFLSNVDNIYQNRISPSLLQHLISKTSSDNIFDAIKPFLVNRHVLLVIDGVHDENHEKLKDAMKFSRWLSPGSRVIMTSCADNKLKSCGVEYIYKMESLRYAEALQLFSLCAFKMPYPLFSKKKMPYPLVGFEGFSIRAVHFAGRLPLAVKVLDLDSWKTTLHKLEASQDKGSRRIANYIVAGEYIPRRQTESEQYVRADDNSASYHIKEDTGRTFVSHLYRSLHQKGIRTYRDQNQQTGEGRRMSDEEASLGYRGVSYGRRCDIGELRLFRLDDSRMLDDLIIRIYSAMSQNITPSQMMIEACPLQQLPTGFDFDQHFAAFLELLSERPSMQRNERRSFRHGPSQESRLWIPSLLDHLTRTRSARDSFDDDIKPSLVNRNILLVVDDVRDSEQLKDIVKVSHWLGPGSRVIMITSKNKSSLVSCGVKHVYEMGFLRYDDEALHIFSQFAFKQDYPRFSFEQVTVRAVHLAGHLPLALKLLGSFLCGKDEETWRSTLQRLDASQGNNGIQEVCSYVEASEYLQIKSKRYIVADEGEYSPSYHIFDGSYEKKKSHYLLYEAKLKDS</sequence>